<dbReference type="InterPro" id="IPR050111">
    <property type="entry name" value="C-type_lectin/snaclec_domain"/>
</dbReference>
<dbReference type="AlphaFoldDB" id="A0A0A7RVU0"/>
<keyword evidence="3" id="KW-0430">Lectin</keyword>
<accession>A0A0A7RVU0</accession>
<dbReference type="SUPFAM" id="SSF56436">
    <property type="entry name" value="C-type lectin-like"/>
    <property type="match status" value="1"/>
</dbReference>
<reference evidence="3" key="1">
    <citation type="journal article" date="2015" name="Dev. Comp. Immunol.">
        <title>Lectin-like molecules in transcriptome of Littorina littorea hemocytes.</title>
        <authorList>
            <person name="Gorbushin A.M."/>
            <person name="Borisova E.A."/>
        </authorList>
    </citation>
    <scope>NUCLEOTIDE SEQUENCE</scope>
</reference>
<dbReference type="InterPro" id="IPR016187">
    <property type="entry name" value="CTDL_fold"/>
</dbReference>
<dbReference type="EMBL" id="KM892428">
    <property type="protein sequence ID" value="AJA37842.1"/>
    <property type="molecule type" value="mRNA"/>
</dbReference>
<feature type="signal peptide" evidence="1">
    <location>
        <begin position="1"/>
        <end position="24"/>
    </location>
</feature>
<dbReference type="CDD" id="cd00037">
    <property type="entry name" value="CLECT"/>
    <property type="match status" value="1"/>
</dbReference>
<dbReference type="Gene3D" id="3.10.100.10">
    <property type="entry name" value="Mannose-Binding Protein A, subunit A"/>
    <property type="match status" value="1"/>
</dbReference>
<dbReference type="InterPro" id="IPR001304">
    <property type="entry name" value="C-type_lectin-like"/>
</dbReference>
<dbReference type="PROSITE" id="PS50041">
    <property type="entry name" value="C_TYPE_LECTIN_2"/>
    <property type="match status" value="1"/>
</dbReference>
<evidence type="ECO:0000256" key="1">
    <source>
        <dbReference type="SAM" id="SignalP"/>
    </source>
</evidence>
<dbReference type="Pfam" id="PF00059">
    <property type="entry name" value="Lectin_C"/>
    <property type="match status" value="1"/>
</dbReference>
<proteinExistence type="evidence at transcript level"/>
<dbReference type="PANTHER" id="PTHR22803">
    <property type="entry name" value="MANNOSE, PHOSPHOLIPASE, LECTIN RECEPTOR RELATED"/>
    <property type="match status" value="1"/>
</dbReference>
<feature type="chain" id="PRO_5002033130" evidence="1">
    <location>
        <begin position="25"/>
        <end position="189"/>
    </location>
</feature>
<evidence type="ECO:0000259" key="2">
    <source>
        <dbReference type="PROSITE" id="PS50041"/>
    </source>
</evidence>
<gene>
    <name evidence="3" type="primary">CTL-3</name>
</gene>
<evidence type="ECO:0000313" key="3">
    <source>
        <dbReference type="EMBL" id="AJA37842.1"/>
    </source>
</evidence>
<feature type="domain" description="C-type lectin" evidence="2">
    <location>
        <begin position="40"/>
        <end position="183"/>
    </location>
</feature>
<organism evidence="3">
    <name type="scientific">Littorina littorea</name>
    <name type="common">Common periwinkle</name>
    <dbReference type="NCBI Taxonomy" id="31216"/>
    <lineage>
        <taxon>Eukaryota</taxon>
        <taxon>Metazoa</taxon>
        <taxon>Spiralia</taxon>
        <taxon>Lophotrochozoa</taxon>
        <taxon>Mollusca</taxon>
        <taxon>Gastropoda</taxon>
        <taxon>Caenogastropoda</taxon>
        <taxon>Littorinimorpha</taxon>
        <taxon>Littorinoidea</taxon>
        <taxon>Littorinidae</taxon>
        <taxon>Littorina</taxon>
    </lineage>
</organism>
<sequence>MLPEITVAFLLLNMIGANVEITRAVERHSPARCPPGWRSFNGHCYVVPNMMGDWQAAKTHCRAIHGYLVEITSSSENTFVANLLTLATSPRMSTVETRRHCEHSEYFARNAWIGLTDRESESHFKWSRSGQAAGYTNWMNSPRQPDNANSIEHCVELYNGADRRWRSAWNDKQCQCFRAFVCEKGPTGY</sequence>
<keyword evidence="1" id="KW-0732">Signal</keyword>
<dbReference type="SMART" id="SM00034">
    <property type="entry name" value="CLECT"/>
    <property type="match status" value="1"/>
</dbReference>
<dbReference type="InterPro" id="IPR016186">
    <property type="entry name" value="C-type_lectin-like/link_sf"/>
</dbReference>
<name>A0A0A7RVU0_LITLI</name>
<dbReference type="GO" id="GO:0030246">
    <property type="term" value="F:carbohydrate binding"/>
    <property type="evidence" value="ECO:0007669"/>
    <property type="project" value="UniProtKB-KW"/>
</dbReference>
<protein>
    <submittedName>
        <fullName evidence="3">C-type lectin</fullName>
    </submittedName>
</protein>